<accession>A0A1Y2E9I0</accession>
<evidence type="ECO:0000259" key="1">
    <source>
        <dbReference type="Pfam" id="PF07992"/>
    </source>
</evidence>
<dbReference type="InParanoid" id="A0A1Y2E9I0"/>
<dbReference type="GO" id="GO:0050660">
    <property type="term" value="F:flavin adenine dinucleotide binding"/>
    <property type="evidence" value="ECO:0007669"/>
    <property type="project" value="TreeGrafter"/>
</dbReference>
<dbReference type="AlphaFoldDB" id="A0A1Y2E9I0"/>
<evidence type="ECO:0000313" key="3">
    <source>
        <dbReference type="Proteomes" id="UP000193467"/>
    </source>
</evidence>
<keyword evidence="3" id="KW-1185">Reference proteome</keyword>
<gene>
    <name evidence="2" type="ORF">BCR35DRAFT_308328</name>
</gene>
<dbReference type="PRINTS" id="PR00368">
    <property type="entry name" value="FADPNR"/>
</dbReference>
<comment type="caution">
    <text evidence="2">The sequence shown here is derived from an EMBL/GenBank/DDBJ whole genome shotgun (WGS) entry which is preliminary data.</text>
</comment>
<proteinExistence type="predicted"/>
<sequence>MPSSASSRPSPIKNVVVLGGSYAGGRAAEVLSKVLPEGYRVVLVDRQSHFNHLYLFPRVGVVPGHANKVFVPFTNFFNSPALPPPATLPPPSLTDPKTTIKGLKSTYVHAGVTKIGEGFIEVDKDLGVEVTGEEAEPVEEVDEEEVAKLGEKLENLGMTEEGSSRRRIPYEFLVYALGCKLPPPLVTPARTKKAGVAHLEAQTKRIAEASSILIAGAGALGIQYASDIADLYNNPENAEHRPEGCVSPKKITIVHSRDRFLPLYKQEVHDEVYDRLTKLGVDVVLGERLALPSVEEELKVLNQTRTITTKAGKEIEYDLLMRCTGQSPNSALLGEFIPEALNEWGFVKVQSTTQVDAGESTRKTDNIYVVGDVADANVIKAGHTGWNQAEITIQNIMSSVMCNVKGSDTEGQEPTMAHYKPSPPQIKVTLGLRNSCSELLPEMDAKETIIAKKDDGPIDNYWSLIWSRMGISTEDLTV</sequence>
<dbReference type="Pfam" id="PF07992">
    <property type="entry name" value="Pyr_redox_2"/>
    <property type="match status" value="1"/>
</dbReference>
<dbReference type="OrthoDB" id="202203at2759"/>
<dbReference type="PANTHER" id="PTHR43735">
    <property type="entry name" value="APOPTOSIS-INDUCING FACTOR 1"/>
    <property type="match status" value="1"/>
</dbReference>
<dbReference type="SUPFAM" id="SSF51905">
    <property type="entry name" value="FAD/NAD(P)-binding domain"/>
    <property type="match status" value="1"/>
</dbReference>
<feature type="domain" description="FAD/NAD(P)-binding" evidence="1">
    <location>
        <begin position="14"/>
        <end position="388"/>
    </location>
</feature>
<name>A0A1Y2E9I0_9BASI</name>
<organism evidence="2 3">
    <name type="scientific">Leucosporidium creatinivorum</name>
    <dbReference type="NCBI Taxonomy" id="106004"/>
    <lineage>
        <taxon>Eukaryota</taxon>
        <taxon>Fungi</taxon>
        <taxon>Dikarya</taxon>
        <taxon>Basidiomycota</taxon>
        <taxon>Pucciniomycotina</taxon>
        <taxon>Microbotryomycetes</taxon>
        <taxon>Leucosporidiales</taxon>
        <taxon>Leucosporidium</taxon>
    </lineage>
</organism>
<dbReference type="InterPro" id="IPR023753">
    <property type="entry name" value="FAD/NAD-binding_dom"/>
</dbReference>
<dbReference type="Gene3D" id="3.50.50.100">
    <property type="match status" value="2"/>
</dbReference>
<evidence type="ECO:0000313" key="2">
    <source>
        <dbReference type="EMBL" id="ORY67954.1"/>
    </source>
</evidence>
<dbReference type="Proteomes" id="UP000193467">
    <property type="component" value="Unassembled WGS sequence"/>
</dbReference>
<dbReference type="InterPro" id="IPR036188">
    <property type="entry name" value="FAD/NAD-bd_sf"/>
</dbReference>
<reference evidence="2 3" key="1">
    <citation type="submission" date="2016-07" db="EMBL/GenBank/DDBJ databases">
        <title>Pervasive Adenine N6-methylation of Active Genes in Fungi.</title>
        <authorList>
            <consortium name="DOE Joint Genome Institute"/>
            <person name="Mondo S.J."/>
            <person name="Dannebaum R.O."/>
            <person name="Kuo R.C."/>
            <person name="Labutti K."/>
            <person name="Haridas S."/>
            <person name="Kuo A."/>
            <person name="Salamov A."/>
            <person name="Ahrendt S.R."/>
            <person name="Lipzen A."/>
            <person name="Sullivan W."/>
            <person name="Andreopoulos W.B."/>
            <person name="Clum A."/>
            <person name="Lindquist E."/>
            <person name="Daum C."/>
            <person name="Ramamoorthy G.K."/>
            <person name="Gryganskyi A."/>
            <person name="Culley D."/>
            <person name="Magnuson J.K."/>
            <person name="James T.Y."/>
            <person name="O'Malley M.A."/>
            <person name="Stajich J.E."/>
            <person name="Spatafora J.W."/>
            <person name="Visel A."/>
            <person name="Grigoriev I.V."/>
        </authorList>
    </citation>
    <scope>NUCLEOTIDE SEQUENCE [LARGE SCALE GENOMIC DNA]</scope>
    <source>
        <strain evidence="2 3">62-1032</strain>
    </source>
</reference>
<dbReference type="PANTHER" id="PTHR43735:SF2">
    <property type="entry name" value="FE-REGULATED PROTEIN 8"/>
    <property type="match status" value="1"/>
</dbReference>
<protein>
    <recommendedName>
        <fullName evidence="1">FAD/NAD(P)-binding domain-containing protein</fullName>
    </recommendedName>
</protein>
<dbReference type="GO" id="GO:0005737">
    <property type="term" value="C:cytoplasm"/>
    <property type="evidence" value="ECO:0007669"/>
    <property type="project" value="TreeGrafter"/>
</dbReference>
<dbReference type="GO" id="GO:0004174">
    <property type="term" value="F:electron-transferring-flavoprotein dehydrogenase activity"/>
    <property type="evidence" value="ECO:0007669"/>
    <property type="project" value="TreeGrafter"/>
</dbReference>
<dbReference type="STRING" id="106004.A0A1Y2E9I0"/>
<dbReference type="EMBL" id="MCGR01000060">
    <property type="protein sequence ID" value="ORY67954.1"/>
    <property type="molecule type" value="Genomic_DNA"/>
</dbReference>